<dbReference type="CDD" id="cd01918">
    <property type="entry name" value="HprK_C"/>
    <property type="match status" value="1"/>
</dbReference>
<comment type="catalytic activity">
    <reaction evidence="13 14">
        <text>[HPr protein]-O-phospho-L-serine + phosphate + H(+) = [HPr protein]-L-serine + diphosphate</text>
        <dbReference type="Rhea" id="RHEA:46604"/>
        <dbReference type="Rhea" id="RHEA-COMP:11602"/>
        <dbReference type="Rhea" id="RHEA-COMP:11603"/>
        <dbReference type="ChEBI" id="CHEBI:15378"/>
        <dbReference type="ChEBI" id="CHEBI:29999"/>
        <dbReference type="ChEBI" id="CHEBI:33019"/>
        <dbReference type="ChEBI" id="CHEBI:43474"/>
        <dbReference type="ChEBI" id="CHEBI:83421"/>
    </reaction>
</comment>
<comment type="subunit">
    <text evidence="4 14">Homohexamer.</text>
</comment>
<evidence type="ECO:0000256" key="4">
    <source>
        <dbReference type="ARBA" id="ARBA00011643"/>
    </source>
</evidence>
<feature type="region of interest" description="Important for the catalytic mechanism of dephosphorylation" evidence="14">
    <location>
        <begin position="264"/>
        <end position="269"/>
    </location>
</feature>
<dbReference type="PANTHER" id="PTHR30305:SF1">
    <property type="entry name" value="HPR KINASE_PHOSPHORYLASE"/>
    <property type="match status" value="1"/>
</dbReference>
<gene>
    <name evidence="14 18" type="primary">hprK</name>
    <name evidence="18" type="ORF">HMPREF0551_2510</name>
</gene>
<evidence type="ECO:0000256" key="3">
    <source>
        <dbReference type="ARBA" id="ARBA00006883"/>
    </source>
</evidence>
<dbReference type="GO" id="GO:0000287">
    <property type="term" value="F:magnesium ion binding"/>
    <property type="evidence" value="ECO:0007669"/>
    <property type="project" value="UniProtKB-UniRule"/>
</dbReference>
<comment type="domain">
    <text evidence="14">The Walker A ATP-binding motif also binds Pi and PPi.</text>
</comment>
<comment type="cofactor">
    <cofactor evidence="2 14">
        <name>Mg(2+)</name>
        <dbReference type="ChEBI" id="CHEBI:18420"/>
    </cofactor>
</comment>
<dbReference type="GO" id="GO:0004674">
    <property type="term" value="F:protein serine/threonine kinase activity"/>
    <property type="evidence" value="ECO:0007669"/>
    <property type="project" value="UniProtKB-KW"/>
</dbReference>
<dbReference type="HAMAP" id="MF_01249">
    <property type="entry name" value="HPr_kinase"/>
    <property type="match status" value="1"/>
</dbReference>
<evidence type="ECO:0000256" key="9">
    <source>
        <dbReference type="ARBA" id="ARBA00022777"/>
    </source>
</evidence>
<comment type="function">
    <text evidence="14">Catalyzes the ATP- as well as the pyrophosphate-dependent phosphorylation of a specific serine residue in HPr, a phosphocarrier protein of the phosphoenolpyruvate-dependent sugar phosphotransferase system (PTS). HprK/P also catalyzes the pyrophosphate-producing, inorganic phosphate-dependent dephosphorylation (phosphorolysis) of seryl-phosphorylated HPr (P-Ser-HPr).</text>
</comment>
<keyword evidence="6 14" id="KW-0808">Transferase</keyword>
<feature type="region of interest" description="Disordered" evidence="15">
    <location>
        <begin position="308"/>
        <end position="416"/>
    </location>
</feature>
<dbReference type="InterPro" id="IPR011104">
    <property type="entry name" value="Hpr_kin/Pase_C"/>
</dbReference>
<dbReference type="Pfam" id="PF02603">
    <property type="entry name" value="Hpr_kinase_N"/>
    <property type="match status" value="1"/>
</dbReference>
<sequence>MAMTVQNLVTSQQARSNLRWLAGQSGGDRPLHGTGVHAVDQIGYLNLMHAERIAVLGLRELDYYRKLDRHRRDRLHQTLLAARPPALIISDGQEAPSALVDFCNRNHLPLLGCRLAAGPLIETLEQALAHKDHTSMHGVLMDVLGMGVLITGDSGLGKSELALELISRGHGLVADDVVDIERVSQHAIVGRCPALLQGLLEVRGLGLIDIRTIFGESAVRRRMPIKLIVHLVGRRTMEDSYERLPLQALTETILGIPVRKVAIPVAAGRNIAVLTETAVRTTVLLLRGIDTTREFARRQQALILDQSETPHHPSSHAPDALGPAGNASSLPIGQMDTHLADPSPGDAAYPDWAPESFTLTMMPNDTAEESPLSPVETPSCTRPVTGLATAPQAPAGPDTTDTPSLSPIPPSTPPCN</sequence>
<feature type="active site" description="Proton acceptor; for phosphorylation activity. Proton donor; for dephosphorylation activity" evidence="14">
    <location>
        <position position="176"/>
    </location>
</feature>
<dbReference type="NCBIfam" id="TIGR00679">
    <property type="entry name" value="hpr-ser"/>
    <property type="match status" value="1"/>
</dbReference>
<feature type="active site" evidence="14">
    <location>
        <position position="137"/>
    </location>
</feature>
<feature type="region of interest" description="Important for the catalytic mechanism of both phosphorylation and dephosphorylation" evidence="14">
    <location>
        <begin position="200"/>
        <end position="209"/>
    </location>
</feature>
<evidence type="ECO:0000256" key="10">
    <source>
        <dbReference type="ARBA" id="ARBA00022840"/>
    </source>
</evidence>
<evidence type="ECO:0000256" key="2">
    <source>
        <dbReference type="ARBA" id="ARBA00001946"/>
    </source>
</evidence>
<evidence type="ECO:0000256" key="6">
    <source>
        <dbReference type="ARBA" id="ARBA00022679"/>
    </source>
</evidence>
<evidence type="ECO:0000256" key="14">
    <source>
        <dbReference type="HAMAP-Rule" id="MF_01249"/>
    </source>
</evidence>
<dbReference type="PANTHER" id="PTHR30305">
    <property type="entry name" value="PROTEIN YJDM-RELATED"/>
    <property type="match status" value="1"/>
</dbReference>
<keyword evidence="19" id="KW-1185">Reference proteome</keyword>
<evidence type="ECO:0000313" key="19">
    <source>
        <dbReference type="Proteomes" id="UP000011021"/>
    </source>
</evidence>
<dbReference type="Pfam" id="PF07475">
    <property type="entry name" value="Hpr_kinase_C"/>
    <property type="match status" value="1"/>
</dbReference>
<evidence type="ECO:0000256" key="12">
    <source>
        <dbReference type="ARBA" id="ARBA00023268"/>
    </source>
</evidence>
<keyword evidence="8 14" id="KW-0547">Nucleotide-binding</keyword>
<proteinExistence type="inferred from homology"/>
<dbReference type="InterPro" id="IPR027417">
    <property type="entry name" value="P-loop_NTPase"/>
</dbReference>
<evidence type="ECO:0000256" key="7">
    <source>
        <dbReference type="ARBA" id="ARBA00022723"/>
    </source>
</evidence>
<feature type="binding site" evidence="14">
    <location>
        <begin position="152"/>
        <end position="159"/>
    </location>
    <ligand>
        <name>ATP</name>
        <dbReference type="ChEBI" id="CHEBI:30616"/>
    </ligand>
</feature>
<evidence type="ECO:0000313" key="18">
    <source>
        <dbReference type="EMBL" id="EFV93614.1"/>
    </source>
</evidence>
<dbReference type="InterPro" id="IPR003755">
    <property type="entry name" value="HPr(Ser)_kin/Pase"/>
</dbReference>
<dbReference type="SUPFAM" id="SSF53795">
    <property type="entry name" value="PEP carboxykinase-like"/>
    <property type="match status" value="1"/>
</dbReference>
<dbReference type="eggNOG" id="COG1493">
    <property type="taxonomic scope" value="Bacteria"/>
</dbReference>
<keyword evidence="9 14" id="KW-0418">Kinase</keyword>
<feature type="active site" evidence="14">
    <location>
        <position position="243"/>
    </location>
</feature>
<evidence type="ECO:0000256" key="15">
    <source>
        <dbReference type="SAM" id="MobiDB-lite"/>
    </source>
</evidence>
<dbReference type="STRING" id="887898.HMPREF0551_2510"/>
<name>E7S0V8_9BURK</name>
<evidence type="ECO:0000259" key="16">
    <source>
        <dbReference type="Pfam" id="PF02603"/>
    </source>
</evidence>
<evidence type="ECO:0000256" key="1">
    <source>
        <dbReference type="ARBA" id="ARBA00001120"/>
    </source>
</evidence>
<dbReference type="Gene3D" id="3.40.1390.20">
    <property type="entry name" value="HprK N-terminal domain-like"/>
    <property type="match status" value="1"/>
</dbReference>
<dbReference type="GO" id="GO:0005524">
    <property type="term" value="F:ATP binding"/>
    <property type="evidence" value="ECO:0007669"/>
    <property type="project" value="UniProtKB-UniRule"/>
</dbReference>
<evidence type="ECO:0000256" key="11">
    <source>
        <dbReference type="ARBA" id="ARBA00022842"/>
    </source>
</evidence>
<dbReference type="Proteomes" id="UP000011021">
    <property type="component" value="Unassembled WGS sequence"/>
</dbReference>
<feature type="compositionally biased region" description="Pro residues" evidence="15">
    <location>
        <begin position="406"/>
        <end position="416"/>
    </location>
</feature>
<dbReference type="GO" id="GO:0006109">
    <property type="term" value="P:regulation of carbohydrate metabolic process"/>
    <property type="evidence" value="ECO:0007669"/>
    <property type="project" value="UniProtKB-UniRule"/>
</dbReference>
<feature type="active site" evidence="14">
    <location>
        <position position="158"/>
    </location>
</feature>
<evidence type="ECO:0000256" key="5">
    <source>
        <dbReference type="ARBA" id="ARBA00022527"/>
    </source>
</evidence>
<feature type="domain" description="HPr kinase/phosphorylase C-terminal" evidence="17">
    <location>
        <begin position="133"/>
        <end position="298"/>
    </location>
</feature>
<dbReference type="EC" id="2.7.11.-" evidence="14"/>
<dbReference type="GO" id="GO:0000155">
    <property type="term" value="F:phosphorelay sensor kinase activity"/>
    <property type="evidence" value="ECO:0007669"/>
    <property type="project" value="InterPro"/>
</dbReference>
<evidence type="ECO:0000256" key="13">
    <source>
        <dbReference type="ARBA" id="ARBA00047657"/>
    </source>
</evidence>
<comment type="catalytic activity">
    <reaction evidence="1 14">
        <text>[HPr protein]-L-serine + ATP = [HPr protein]-O-phospho-L-serine + ADP + H(+)</text>
        <dbReference type="Rhea" id="RHEA:46600"/>
        <dbReference type="Rhea" id="RHEA-COMP:11602"/>
        <dbReference type="Rhea" id="RHEA-COMP:11603"/>
        <dbReference type="ChEBI" id="CHEBI:15378"/>
        <dbReference type="ChEBI" id="CHEBI:29999"/>
        <dbReference type="ChEBI" id="CHEBI:30616"/>
        <dbReference type="ChEBI" id="CHEBI:83421"/>
        <dbReference type="ChEBI" id="CHEBI:456216"/>
    </reaction>
</comment>
<dbReference type="SUPFAM" id="SSF75138">
    <property type="entry name" value="HprK N-terminal domain-like"/>
    <property type="match status" value="1"/>
</dbReference>
<dbReference type="InterPro" id="IPR011126">
    <property type="entry name" value="Hpr_kin/Pase_Hpr_N"/>
</dbReference>
<comment type="caution">
    <text evidence="18">The sequence shown here is derived from an EMBL/GenBank/DDBJ whole genome shotgun (WGS) entry which is preliminary data.</text>
</comment>
<protein>
    <recommendedName>
        <fullName evidence="14">HPr kinase/phosphorylase</fullName>
        <shortName evidence="14">HPrK/P</shortName>
        <ecNumber evidence="14">2.7.11.-</ecNumber>
        <ecNumber evidence="14">2.7.4.-</ecNumber>
    </recommendedName>
    <alternativeName>
        <fullName evidence="14">HPr(Ser) kinase/phosphorylase</fullName>
    </alternativeName>
</protein>
<evidence type="ECO:0000256" key="8">
    <source>
        <dbReference type="ARBA" id="ARBA00022741"/>
    </source>
</evidence>
<dbReference type="EMBL" id="AEQP01000024">
    <property type="protein sequence ID" value="EFV93614.1"/>
    <property type="molecule type" value="Genomic_DNA"/>
</dbReference>
<keyword evidence="7 14" id="KW-0479">Metal-binding</keyword>
<dbReference type="EC" id="2.7.4.-" evidence="14"/>
<reference evidence="18 19" key="1">
    <citation type="submission" date="2010-12" db="EMBL/GenBank/DDBJ databases">
        <authorList>
            <person name="Muzny D."/>
            <person name="Qin X."/>
            <person name="Deng J."/>
            <person name="Jiang H."/>
            <person name="Liu Y."/>
            <person name="Qu J."/>
            <person name="Song X.-Z."/>
            <person name="Zhang L."/>
            <person name="Thornton R."/>
            <person name="Coyle M."/>
            <person name="Francisco L."/>
            <person name="Jackson L."/>
            <person name="Javaid M."/>
            <person name="Korchina V."/>
            <person name="Kovar C."/>
            <person name="Mata R."/>
            <person name="Mathew T."/>
            <person name="Ngo R."/>
            <person name="Nguyen L."/>
            <person name="Nguyen N."/>
            <person name="Okwuonu G."/>
            <person name="Ongeri F."/>
            <person name="Pham C."/>
            <person name="Simmons D."/>
            <person name="Wilczek-Boney K."/>
            <person name="Hale W."/>
            <person name="Jakkamsetti A."/>
            <person name="Pham P."/>
            <person name="Ruth R."/>
            <person name="San Lucas F."/>
            <person name="Warren J."/>
            <person name="Zhang J."/>
            <person name="Zhao Z."/>
            <person name="Zhou C."/>
            <person name="Zhu D."/>
            <person name="Lee S."/>
            <person name="Bess C."/>
            <person name="Blankenburg K."/>
            <person name="Forbes L."/>
            <person name="Fu Q."/>
            <person name="Gubbala S."/>
            <person name="Hirani K."/>
            <person name="Jayaseelan J.C."/>
            <person name="Lara F."/>
            <person name="Munidasa M."/>
            <person name="Palculict T."/>
            <person name="Patil S."/>
            <person name="Pu L.-L."/>
            <person name="Saada N."/>
            <person name="Tang L."/>
            <person name="Weissenberger G."/>
            <person name="Zhu Y."/>
            <person name="Hemphill L."/>
            <person name="Shang Y."/>
            <person name="Youmans B."/>
            <person name="Ayvaz T."/>
            <person name="Ross M."/>
            <person name="Santibanez J."/>
            <person name="Aqrawi P."/>
            <person name="Gross S."/>
            <person name="Joshi V."/>
            <person name="Fowler G."/>
            <person name="Nazareth L."/>
            <person name="Reid J."/>
            <person name="Worley K."/>
            <person name="Petrosino J."/>
            <person name="Highlander S."/>
            <person name="Gibbs R."/>
        </authorList>
    </citation>
    <scope>NUCLEOTIDE SEQUENCE [LARGE SCALE GENOMIC DNA]</scope>
    <source>
        <strain evidence="18 19">ATCC 51599</strain>
    </source>
</reference>
<feature type="binding site" evidence="14">
    <location>
        <position position="159"/>
    </location>
    <ligand>
        <name>Mg(2+)</name>
        <dbReference type="ChEBI" id="CHEBI:18420"/>
    </ligand>
</feature>
<evidence type="ECO:0000259" key="17">
    <source>
        <dbReference type="Pfam" id="PF07475"/>
    </source>
</evidence>
<keyword evidence="10 14" id="KW-0067">ATP-binding</keyword>
<dbReference type="FunFam" id="3.40.50.300:FF:000174">
    <property type="entry name" value="HPr kinase/phosphorylase"/>
    <property type="match status" value="1"/>
</dbReference>
<dbReference type="AlphaFoldDB" id="E7S0V8"/>
<organism evidence="18 19">
    <name type="scientific">Lautropia mirabilis ATCC 51599</name>
    <dbReference type="NCBI Taxonomy" id="887898"/>
    <lineage>
        <taxon>Bacteria</taxon>
        <taxon>Pseudomonadati</taxon>
        <taxon>Pseudomonadota</taxon>
        <taxon>Betaproteobacteria</taxon>
        <taxon>Burkholderiales</taxon>
        <taxon>Burkholderiaceae</taxon>
        <taxon>Lautropia</taxon>
    </lineage>
</organism>
<feature type="domain" description="HPr(Ser) kinase/phosphorylase N-terminal" evidence="16">
    <location>
        <begin position="4"/>
        <end position="127"/>
    </location>
</feature>
<feature type="binding site" evidence="14">
    <location>
        <position position="201"/>
    </location>
    <ligand>
        <name>Mg(2+)</name>
        <dbReference type="ChEBI" id="CHEBI:18420"/>
    </ligand>
</feature>
<keyword evidence="11 14" id="KW-0460">Magnesium</keyword>
<dbReference type="InterPro" id="IPR028979">
    <property type="entry name" value="Ser_kin/Pase_Hpr-like_N_sf"/>
</dbReference>
<accession>E7S0V8</accession>
<comment type="miscellaneous">
    <text evidence="14">Both phosphorylation and phosphorolysis are carried out by the same active site and suggest a common mechanism for both reactions.</text>
</comment>
<keyword evidence="5 14" id="KW-0723">Serine/threonine-protein kinase</keyword>
<keyword evidence="12 14" id="KW-0511">Multifunctional enzyme</keyword>
<dbReference type="HOGENOM" id="CLU_052030_0_2_4"/>
<comment type="similarity">
    <text evidence="3 14">Belongs to the HPrK/P family.</text>
</comment>
<dbReference type="GO" id="GO:0004712">
    <property type="term" value="F:protein serine/threonine/tyrosine kinase activity"/>
    <property type="evidence" value="ECO:0007669"/>
    <property type="project" value="UniProtKB-UniRule"/>
</dbReference>
<dbReference type="Gene3D" id="3.40.50.300">
    <property type="entry name" value="P-loop containing nucleotide triphosphate hydrolases"/>
    <property type="match status" value="1"/>
</dbReference>